<accession>A0ACC0Z853</accession>
<organism evidence="1 2">
    <name type="scientific">Pistacia integerrima</name>
    <dbReference type="NCBI Taxonomy" id="434235"/>
    <lineage>
        <taxon>Eukaryota</taxon>
        <taxon>Viridiplantae</taxon>
        <taxon>Streptophyta</taxon>
        <taxon>Embryophyta</taxon>
        <taxon>Tracheophyta</taxon>
        <taxon>Spermatophyta</taxon>
        <taxon>Magnoliopsida</taxon>
        <taxon>eudicotyledons</taxon>
        <taxon>Gunneridae</taxon>
        <taxon>Pentapetalae</taxon>
        <taxon>rosids</taxon>
        <taxon>malvids</taxon>
        <taxon>Sapindales</taxon>
        <taxon>Anacardiaceae</taxon>
        <taxon>Pistacia</taxon>
    </lineage>
</organism>
<dbReference type="Proteomes" id="UP001163603">
    <property type="component" value="Chromosome 3"/>
</dbReference>
<proteinExistence type="predicted"/>
<dbReference type="EMBL" id="CM047738">
    <property type="protein sequence ID" value="KAJ0046504.1"/>
    <property type="molecule type" value="Genomic_DNA"/>
</dbReference>
<name>A0ACC0Z853_9ROSI</name>
<reference evidence="2" key="1">
    <citation type="journal article" date="2023" name="G3 (Bethesda)">
        <title>Genome assembly and association tests identify interacting loci associated with vigor, precocity, and sex in interspecific pistachio rootstocks.</title>
        <authorList>
            <person name="Palmer W."/>
            <person name="Jacygrad E."/>
            <person name="Sagayaradj S."/>
            <person name="Cavanaugh K."/>
            <person name="Han R."/>
            <person name="Bertier L."/>
            <person name="Beede B."/>
            <person name="Kafkas S."/>
            <person name="Golino D."/>
            <person name="Preece J."/>
            <person name="Michelmore R."/>
        </authorList>
    </citation>
    <scope>NUCLEOTIDE SEQUENCE [LARGE SCALE GENOMIC DNA]</scope>
</reference>
<evidence type="ECO:0000313" key="1">
    <source>
        <dbReference type="EMBL" id="KAJ0046504.1"/>
    </source>
</evidence>
<protein>
    <submittedName>
        <fullName evidence="1">Uncharacterized protein</fullName>
    </submittedName>
</protein>
<comment type="caution">
    <text evidence="1">The sequence shown here is derived from an EMBL/GenBank/DDBJ whole genome shotgun (WGS) entry which is preliminary data.</text>
</comment>
<gene>
    <name evidence="1" type="ORF">Pint_05197</name>
</gene>
<evidence type="ECO:0000313" key="2">
    <source>
        <dbReference type="Proteomes" id="UP001163603"/>
    </source>
</evidence>
<keyword evidence="2" id="KW-1185">Reference proteome</keyword>
<sequence length="54" mass="6597">MKFFVIFLNQQQLSQFNNKFKHSTNLSWKQMNGIFIILSMYIYNHSNTHIDTKR</sequence>